<name>A0A0C2GDS3_9BILA</name>
<organism evidence="1 2">
    <name type="scientific">Ancylostoma duodenale</name>
    <dbReference type="NCBI Taxonomy" id="51022"/>
    <lineage>
        <taxon>Eukaryota</taxon>
        <taxon>Metazoa</taxon>
        <taxon>Ecdysozoa</taxon>
        <taxon>Nematoda</taxon>
        <taxon>Chromadorea</taxon>
        <taxon>Rhabditida</taxon>
        <taxon>Rhabditina</taxon>
        <taxon>Rhabditomorpha</taxon>
        <taxon>Strongyloidea</taxon>
        <taxon>Ancylostomatidae</taxon>
        <taxon>Ancylostomatinae</taxon>
        <taxon>Ancylostoma</taxon>
    </lineage>
</organism>
<evidence type="ECO:0008006" key="3">
    <source>
        <dbReference type="Google" id="ProtNLM"/>
    </source>
</evidence>
<proteinExistence type="predicted"/>
<accession>A0A0C2GDS3</accession>
<dbReference type="SUPFAM" id="SSF50630">
    <property type="entry name" value="Acid proteases"/>
    <property type="match status" value="1"/>
</dbReference>
<dbReference type="AlphaFoldDB" id="A0A0C2GDS3"/>
<dbReference type="EMBL" id="KN737685">
    <property type="protein sequence ID" value="KIH55246.1"/>
    <property type="molecule type" value="Genomic_DNA"/>
</dbReference>
<reference evidence="1 2" key="1">
    <citation type="submission" date="2013-12" db="EMBL/GenBank/DDBJ databases">
        <title>Draft genome of the parsitic nematode Ancylostoma duodenale.</title>
        <authorList>
            <person name="Mitreva M."/>
        </authorList>
    </citation>
    <scope>NUCLEOTIDE SEQUENCE [LARGE SCALE GENOMIC DNA]</scope>
    <source>
        <strain evidence="1 2">Zhejiang</strain>
    </source>
</reference>
<evidence type="ECO:0000313" key="2">
    <source>
        <dbReference type="Proteomes" id="UP000054047"/>
    </source>
</evidence>
<sequence length="97" mass="10261">MLATGNANRFLIAVIPIKVNDINILALVDTGAAITTTSDAAAPLLGVFRFDQSDIPWAVGMAGVPTSKSTSSATNQRLLQNRMKESLYLPGDPAFAR</sequence>
<dbReference type="GO" id="GO:0006508">
    <property type="term" value="P:proteolysis"/>
    <property type="evidence" value="ECO:0007669"/>
    <property type="project" value="InterPro"/>
</dbReference>
<gene>
    <name evidence="1" type="ORF">ANCDUO_14603</name>
</gene>
<protein>
    <recommendedName>
        <fullName evidence="3">Peptidase A2 domain-containing protein</fullName>
    </recommendedName>
</protein>
<keyword evidence="2" id="KW-1185">Reference proteome</keyword>
<dbReference type="OrthoDB" id="5872974at2759"/>
<evidence type="ECO:0000313" key="1">
    <source>
        <dbReference type="EMBL" id="KIH55246.1"/>
    </source>
</evidence>
<dbReference type="GO" id="GO:0004190">
    <property type="term" value="F:aspartic-type endopeptidase activity"/>
    <property type="evidence" value="ECO:0007669"/>
    <property type="project" value="InterPro"/>
</dbReference>
<dbReference type="Gene3D" id="2.40.70.10">
    <property type="entry name" value="Acid Proteases"/>
    <property type="match status" value="1"/>
</dbReference>
<dbReference type="InterPro" id="IPR021109">
    <property type="entry name" value="Peptidase_aspartic_dom_sf"/>
</dbReference>
<dbReference type="PROSITE" id="PS00141">
    <property type="entry name" value="ASP_PROTEASE"/>
    <property type="match status" value="1"/>
</dbReference>
<dbReference type="Proteomes" id="UP000054047">
    <property type="component" value="Unassembled WGS sequence"/>
</dbReference>
<dbReference type="InterPro" id="IPR001969">
    <property type="entry name" value="Aspartic_peptidase_AS"/>
</dbReference>